<dbReference type="AlphaFoldDB" id="A0A378J432"/>
<protein>
    <submittedName>
        <fullName evidence="3">Bacteriophage N4 adsorption protein B</fullName>
    </submittedName>
</protein>
<evidence type="ECO:0000313" key="4">
    <source>
        <dbReference type="Proteomes" id="UP000054691"/>
    </source>
</evidence>
<dbReference type="SUPFAM" id="SSF160246">
    <property type="entry name" value="EspE N-terminal domain-like"/>
    <property type="match status" value="1"/>
</dbReference>
<feature type="transmembrane region" description="Helical" evidence="1">
    <location>
        <begin position="401"/>
        <end position="418"/>
    </location>
</feature>
<feature type="transmembrane region" description="Helical" evidence="1">
    <location>
        <begin position="430"/>
        <end position="452"/>
    </location>
</feature>
<dbReference type="OrthoDB" id="5294733at2"/>
<dbReference type="Proteomes" id="UP000254476">
    <property type="component" value="Unassembled WGS sequence"/>
</dbReference>
<dbReference type="EMBL" id="LNYE01000006">
    <property type="protein sequence ID" value="KTD14626.1"/>
    <property type="molecule type" value="Genomic_DNA"/>
</dbReference>
<keyword evidence="1" id="KW-1133">Transmembrane helix</keyword>
<evidence type="ECO:0000313" key="3">
    <source>
        <dbReference type="EMBL" id="STX41677.1"/>
    </source>
</evidence>
<dbReference type="STRING" id="45066.Lgra_0657"/>
<dbReference type="InterPro" id="IPR029044">
    <property type="entry name" value="Nucleotide-diphossugar_trans"/>
</dbReference>
<organism evidence="3 5">
    <name type="scientific">Legionella gratiana</name>
    <dbReference type="NCBI Taxonomy" id="45066"/>
    <lineage>
        <taxon>Bacteria</taxon>
        <taxon>Pseudomonadati</taxon>
        <taxon>Pseudomonadota</taxon>
        <taxon>Gammaproteobacteria</taxon>
        <taxon>Legionellales</taxon>
        <taxon>Legionellaceae</taxon>
        <taxon>Legionella</taxon>
    </lineage>
</organism>
<gene>
    <name evidence="2" type="ORF">Lgra_0657</name>
    <name evidence="3" type="ORF">NCTC12388_00350</name>
</gene>
<dbReference type="Proteomes" id="UP000054691">
    <property type="component" value="Unassembled WGS sequence"/>
</dbReference>
<dbReference type="NCBIfam" id="NF011305">
    <property type="entry name" value="PRK14716.1-3"/>
    <property type="match status" value="1"/>
</dbReference>
<dbReference type="Gene3D" id="3.90.550.10">
    <property type="entry name" value="Spore Coat Polysaccharide Biosynthesis Protein SpsA, Chain A"/>
    <property type="match status" value="1"/>
</dbReference>
<dbReference type="SUPFAM" id="SSF53448">
    <property type="entry name" value="Nucleotide-diphospho-sugar transferases"/>
    <property type="match status" value="1"/>
</dbReference>
<name>A0A378J432_9GAMM</name>
<keyword evidence="4" id="KW-1185">Reference proteome</keyword>
<evidence type="ECO:0000256" key="1">
    <source>
        <dbReference type="SAM" id="Phobius"/>
    </source>
</evidence>
<sequence>MTITMILGIYYFAWIFLIIAAILFAISGIDDLFIDIYYWLRYGWRFWSTRKYPKLNYEMLKSNPEKNIAVLLPCWHEAGVIATMLIHNCNSIDYQCYDIFVGVYPNDPDTVNIVQEIEKINLHVHCVIGENPGPTNKASNLNQIYKYIKKYELTNDKHFDIYVFHDSEDIIHPLSFKLYNYLIPRKDMIQIPVFPLEVGYFKFTHWVYNDEFCENHTKDIVVRESIKGLVPSAGVGTAFSSHALKILAEGNDGQPFATYSLTEDYKTALTIRLKGLSQIFVYQSILHTSWKRKWGFWGKYVKVKTHEFIATRALFPMEYMKAVRQKARWIMGISLQEWTQTGWVGNISTRYTLLHDRKSAFTYFVNILGYALFIFWVLYWFVTHDNPQFPSLQEQFNLHPWVWYLVLFVTFLMLERLFQRFIATCRIYGWIPAFLSIPRILYANVINLHALLRAYRQFFFTPKRVSKSPVWDKTEHQFPGSHILISYKQRLGDLLVQSNLITLHQLELVVAEQKKTGEQIGDILRRKNYVNQYQLMKTIAQQYKLSLNTLGDLKPLIRRDMPGISFYNYYWLKRYNIYPIQFDRDKKKITVAIPDPSNEKLINEIINHLKPYQVQFELYV</sequence>
<dbReference type="RefSeq" id="WP_058497862.1">
    <property type="nucleotide sequence ID" value="NZ_CAAAHW010000008.1"/>
</dbReference>
<evidence type="ECO:0000313" key="5">
    <source>
        <dbReference type="Proteomes" id="UP000254476"/>
    </source>
</evidence>
<keyword evidence="1" id="KW-0812">Transmembrane</keyword>
<feature type="transmembrane region" description="Helical" evidence="1">
    <location>
        <begin position="12"/>
        <end position="40"/>
    </location>
</feature>
<dbReference type="InterPro" id="IPR037257">
    <property type="entry name" value="T2SS_E_N_sf"/>
</dbReference>
<accession>A0A378J432</accession>
<evidence type="ECO:0000313" key="2">
    <source>
        <dbReference type="EMBL" id="KTD14626.1"/>
    </source>
</evidence>
<dbReference type="Pfam" id="PF13641">
    <property type="entry name" value="Glyco_tranf_2_3"/>
    <property type="match status" value="1"/>
</dbReference>
<dbReference type="EMBL" id="UGOB01000001">
    <property type="protein sequence ID" value="STX41677.1"/>
    <property type="molecule type" value="Genomic_DNA"/>
</dbReference>
<proteinExistence type="predicted"/>
<keyword evidence="1" id="KW-0472">Membrane</keyword>
<feature type="transmembrane region" description="Helical" evidence="1">
    <location>
        <begin position="360"/>
        <end position="381"/>
    </location>
</feature>
<reference evidence="2 4" key="1">
    <citation type="submission" date="2015-11" db="EMBL/GenBank/DDBJ databases">
        <title>Genomic analysis of 38 Legionella species identifies large and diverse effector repertoires.</title>
        <authorList>
            <person name="Burstein D."/>
            <person name="Amaro F."/>
            <person name="Zusman T."/>
            <person name="Lifshitz Z."/>
            <person name="Cohen O."/>
            <person name="Gilbert J.A."/>
            <person name="Pupko T."/>
            <person name="Shuman H.A."/>
            <person name="Segal G."/>
        </authorList>
    </citation>
    <scope>NUCLEOTIDE SEQUENCE [LARGE SCALE GENOMIC DNA]</scope>
    <source>
        <strain evidence="2 4">Lyon 8420412</strain>
    </source>
</reference>
<reference evidence="3 5" key="2">
    <citation type="submission" date="2018-06" db="EMBL/GenBank/DDBJ databases">
        <authorList>
            <consortium name="Pathogen Informatics"/>
            <person name="Doyle S."/>
        </authorList>
    </citation>
    <scope>NUCLEOTIDE SEQUENCE [LARGE SCALE GENOMIC DNA]</scope>
    <source>
        <strain evidence="3 5">NCTC12388</strain>
    </source>
</reference>